<evidence type="ECO:0000259" key="2">
    <source>
        <dbReference type="Pfam" id="PF00535"/>
    </source>
</evidence>
<accession>A0A0P0YPX5</accession>
<proteinExistence type="predicted"/>
<evidence type="ECO:0000313" key="3">
    <source>
        <dbReference type="EMBL" id="BAT23230.1"/>
    </source>
</evidence>
<reference evidence="3" key="1">
    <citation type="submission" date="2014-04" db="EMBL/GenBank/DDBJ databases">
        <authorList>
            <person name="Harrison E."/>
        </authorList>
    </citation>
    <scope>NUCLEOTIDE SEQUENCE</scope>
    <source>
        <strain evidence="3">4140</strain>
    </source>
</reference>
<feature type="transmembrane region" description="Helical" evidence="1">
    <location>
        <begin position="288"/>
        <end position="308"/>
    </location>
</feature>
<reference evidence="3" key="2">
    <citation type="journal article" date="2015" name="Sci. Rep.">
        <title>Genetic analysis of capsular polysaccharide synthesis gene clusters in 79 capsular types of Klebsiella spp.</title>
        <authorList>
            <person name="Pan Y.J."/>
            <person name="Lin T.L."/>
            <person name="Chen C.T."/>
            <person name="Chen Y.Y."/>
            <person name="Hsieh P.F."/>
            <person name="Hsu C.R."/>
            <person name="Wu M.C."/>
            <person name="Wang J.T."/>
        </authorList>
    </citation>
    <scope>NUCLEOTIDE SEQUENCE</scope>
    <source>
        <strain evidence="3">4140</strain>
    </source>
</reference>
<keyword evidence="1" id="KW-0472">Membrane</keyword>
<dbReference type="PANTHER" id="PTHR22916:SF3">
    <property type="entry name" value="UDP-GLCNAC:BETAGAL BETA-1,3-N-ACETYLGLUCOSAMINYLTRANSFERASE-LIKE PROTEIN 1"/>
    <property type="match status" value="1"/>
</dbReference>
<organism evidence="3">
    <name type="scientific">Klebsiella aerogenes</name>
    <name type="common">Enterobacter aerogenes</name>
    <dbReference type="NCBI Taxonomy" id="548"/>
    <lineage>
        <taxon>Bacteria</taxon>
        <taxon>Pseudomonadati</taxon>
        <taxon>Pseudomonadota</taxon>
        <taxon>Gammaproteobacteria</taxon>
        <taxon>Enterobacterales</taxon>
        <taxon>Enterobacteriaceae</taxon>
        <taxon>Klebsiella/Raoultella group</taxon>
        <taxon>Klebsiella</taxon>
    </lineage>
</organism>
<dbReference type="CDD" id="cd00761">
    <property type="entry name" value="Glyco_tranf_GTA_type"/>
    <property type="match status" value="1"/>
</dbReference>
<dbReference type="InterPro" id="IPR029044">
    <property type="entry name" value="Nucleotide-diphossugar_trans"/>
</dbReference>
<dbReference type="PANTHER" id="PTHR22916">
    <property type="entry name" value="GLYCOSYLTRANSFERASE"/>
    <property type="match status" value="1"/>
</dbReference>
<feature type="domain" description="Glycosyltransferase 2-like" evidence="2">
    <location>
        <begin position="12"/>
        <end position="175"/>
    </location>
</feature>
<dbReference type="InterPro" id="IPR001173">
    <property type="entry name" value="Glyco_trans_2-like"/>
</dbReference>
<protein>
    <submittedName>
        <fullName evidence="3">Glycosyl transferase</fullName>
    </submittedName>
</protein>
<gene>
    <name evidence="3" type="primary">wckC</name>
</gene>
<keyword evidence="1" id="KW-1133">Transmembrane helix</keyword>
<keyword evidence="1" id="KW-0812">Transmembrane</keyword>
<dbReference type="EMBL" id="AB924550">
    <property type="protein sequence ID" value="BAT23230.1"/>
    <property type="molecule type" value="Genomic_DNA"/>
</dbReference>
<dbReference type="GO" id="GO:0016758">
    <property type="term" value="F:hexosyltransferase activity"/>
    <property type="evidence" value="ECO:0007669"/>
    <property type="project" value="UniProtKB-ARBA"/>
</dbReference>
<dbReference type="Gene3D" id="3.90.550.10">
    <property type="entry name" value="Spore Coat Polysaccharide Biosynthesis Protein SpsA, Chain A"/>
    <property type="match status" value="1"/>
</dbReference>
<dbReference type="Pfam" id="PF00535">
    <property type="entry name" value="Glycos_transf_2"/>
    <property type="match status" value="1"/>
</dbReference>
<name>A0A0P0YPX5_KLEAE</name>
<dbReference type="SUPFAM" id="SSF53448">
    <property type="entry name" value="Nucleotide-diphospho-sugar transferases"/>
    <property type="match status" value="1"/>
</dbReference>
<keyword evidence="3" id="KW-0808">Transferase</keyword>
<sequence>MNSNFENCSVDVICPVYNKAHLIDGFITSFLNKLPKSNFNLILINDGSSDNLEEVISKYAHDNIQLYNKENGGVSSARNMGLTISKAEYVWFCDPDDEIIANGEDIIKLLYKEKADIYVFAYKESKLDSKKIYVKKNKADNKYNFSDYLLQYDYFGSNNGISTLWNKIYQRCILEEHYFDVNLSNAEDRMFNLDILSGNGICYVSDLIIYNHIIYKEGTLSTVKSAKKIEDIKKVNEKNIEILSLYKSNLNLEKKMNILILCKELMLYGQKGITAYYFKEHKKQTIKIFPLVSWMEVLFMMPFNLYIYKTMKIINRLLTRS</sequence>
<dbReference type="AlphaFoldDB" id="A0A0P0YPX5"/>
<evidence type="ECO:0000256" key="1">
    <source>
        <dbReference type="SAM" id="Phobius"/>
    </source>
</evidence>